<dbReference type="Pfam" id="PF13812">
    <property type="entry name" value="PPR_3"/>
    <property type="match status" value="1"/>
</dbReference>
<gene>
    <name evidence="4" type="ORF">JKP88DRAFT_305444</name>
</gene>
<organism evidence="4 5">
    <name type="scientific">Tribonema minus</name>
    <dbReference type="NCBI Taxonomy" id="303371"/>
    <lineage>
        <taxon>Eukaryota</taxon>
        <taxon>Sar</taxon>
        <taxon>Stramenopiles</taxon>
        <taxon>Ochrophyta</taxon>
        <taxon>PX clade</taxon>
        <taxon>Xanthophyceae</taxon>
        <taxon>Tribonematales</taxon>
        <taxon>Tribonemataceae</taxon>
        <taxon>Tribonema</taxon>
    </lineage>
</organism>
<dbReference type="Pfam" id="PF17177">
    <property type="entry name" value="PPR_long"/>
    <property type="match status" value="1"/>
</dbReference>
<dbReference type="InterPro" id="IPR033443">
    <property type="entry name" value="PROP1-like_PPR_dom"/>
</dbReference>
<feature type="repeat" description="PPR" evidence="2">
    <location>
        <begin position="178"/>
        <end position="212"/>
    </location>
</feature>
<feature type="repeat" description="PPR" evidence="2">
    <location>
        <begin position="143"/>
        <end position="177"/>
    </location>
</feature>
<dbReference type="PROSITE" id="PS51375">
    <property type="entry name" value="PPR"/>
    <property type="match status" value="4"/>
</dbReference>
<feature type="domain" description="PROP1-like PPR" evidence="3">
    <location>
        <begin position="4"/>
        <end position="158"/>
    </location>
</feature>
<protein>
    <recommendedName>
        <fullName evidence="3">PROP1-like PPR domain-containing protein</fullName>
    </recommendedName>
</protein>
<dbReference type="Proteomes" id="UP000664859">
    <property type="component" value="Unassembled WGS sequence"/>
</dbReference>
<evidence type="ECO:0000313" key="4">
    <source>
        <dbReference type="EMBL" id="KAG5188153.1"/>
    </source>
</evidence>
<dbReference type="PANTHER" id="PTHR47447">
    <property type="entry name" value="OS03G0856100 PROTEIN"/>
    <property type="match status" value="1"/>
</dbReference>
<name>A0A836CK12_9STRA</name>
<comment type="caution">
    <text evidence="4">The sequence shown here is derived from an EMBL/GenBank/DDBJ whole genome shotgun (WGS) entry which is preliminary data.</text>
</comment>
<dbReference type="PANTHER" id="PTHR47447:SF17">
    <property type="entry name" value="OS12G0638900 PROTEIN"/>
    <property type="match status" value="1"/>
</dbReference>
<keyword evidence="5" id="KW-1185">Reference proteome</keyword>
<dbReference type="EMBL" id="JAFCMP010000076">
    <property type="protein sequence ID" value="KAG5188153.1"/>
    <property type="molecule type" value="Genomic_DNA"/>
</dbReference>
<dbReference type="OrthoDB" id="185373at2759"/>
<dbReference type="Gene3D" id="1.25.40.10">
    <property type="entry name" value="Tetratricopeptide repeat domain"/>
    <property type="match status" value="2"/>
</dbReference>
<dbReference type="InterPro" id="IPR002885">
    <property type="entry name" value="PPR_rpt"/>
</dbReference>
<evidence type="ECO:0000313" key="5">
    <source>
        <dbReference type="Proteomes" id="UP000664859"/>
    </source>
</evidence>
<keyword evidence="1" id="KW-0677">Repeat</keyword>
<feature type="non-terminal residue" evidence="4">
    <location>
        <position position="1"/>
    </location>
</feature>
<feature type="non-terminal residue" evidence="4">
    <location>
        <position position="219"/>
    </location>
</feature>
<sequence>AFGKAGRLSAALQLIDEMKQRGISPNDVDYLMLIVACGHGKNVMRAGDRGGSKQALELLQRMQDTGPVPDIRHYDAAMKVCATEGDLAKAINIFESARDKAMGMKPNERSWGALLDAIGRAGQVAEMMAWYAEMLTSGGLQPNNVILNSMLAHAGTAGELGIAEGIWREMRDRQLEPNSYSYSAFINCYATAKQPDKAEGVLTEMVQSATIKPNAIAFT</sequence>
<feature type="repeat" description="PPR" evidence="2">
    <location>
        <begin position="1"/>
        <end position="25"/>
    </location>
</feature>
<dbReference type="NCBIfam" id="TIGR00756">
    <property type="entry name" value="PPR"/>
    <property type="match status" value="3"/>
</dbReference>
<evidence type="ECO:0000256" key="2">
    <source>
        <dbReference type="PROSITE-ProRule" id="PRU00708"/>
    </source>
</evidence>
<proteinExistence type="predicted"/>
<accession>A0A836CK12</accession>
<evidence type="ECO:0000256" key="1">
    <source>
        <dbReference type="ARBA" id="ARBA00022737"/>
    </source>
</evidence>
<dbReference type="InterPro" id="IPR011990">
    <property type="entry name" value="TPR-like_helical_dom_sf"/>
</dbReference>
<reference evidence="4" key="1">
    <citation type="submission" date="2021-02" db="EMBL/GenBank/DDBJ databases">
        <title>First Annotated Genome of the Yellow-green Alga Tribonema minus.</title>
        <authorList>
            <person name="Mahan K.M."/>
        </authorList>
    </citation>
    <scope>NUCLEOTIDE SEQUENCE</scope>
    <source>
        <strain evidence="4">UTEX B ZZ1240</strain>
    </source>
</reference>
<feature type="repeat" description="PPR" evidence="2">
    <location>
        <begin position="107"/>
        <end position="142"/>
    </location>
</feature>
<dbReference type="AlphaFoldDB" id="A0A836CK12"/>
<evidence type="ECO:0000259" key="3">
    <source>
        <dbReference type="Pfam" id="PF17177"/>
    </source>
</evidence>